<organism evidence="1 2">
    <name type="scientific">Clostridium scindens (strain ATCC 35704 / DSM 5676 / VPI 13733 / 19)</name>
    <dbReference type="NCBI Taxonomy" id="411468"/>
    <lineage>
        <taxon>Bacteria</taxon>
        <taxon>Bacillati</taxon>
        <taxon>Bacillota</taxon>
        <taxon>Clostridia</taxon>
        <taxon>Lachnospirales</taxon>
        <taxon>Lachnospiraceae</taxon>
    </lineage>
</organism>
<accession>A0A494WNK4</accession>
<dbReference type="RefSeq" id="WP_039909810.1">
    <property type="nucleotide sequence ID" value="NZ_CP036170.1"/>
</dbReference>
<dbReference type="InterPro" id="IPR029278">
    <property type="entry name" value="Imm26"/>
</dbReference>
<gene>
    <name evidence="1" type="ORF">HDCHBGLK_01116</name>
</gene>
<reference evidence="1 2" key="1">
    <citation type="journal article" date="2019" name="Appl. Environ. Microbiol.">
        <title>Clostridium scindens ATCC 35704: integration of nutritional requirements, the complete genome sequence, and global transcriptional responses to bile acids.</title>
        <authorList>
            <person name="Devendran S."/>
            <person name="Shrestha R."/>
            <person name="Alves J.M.P."/>
            <person name="Wolf P.G."/>
            <person name="Ly L."/>
            <person name="Hernandez A.G."/>
            <person name="Mendez-Garcia C."/>
            <person name="Inboden A."/>
            <person name="Wiley J."/>
            <person name="Paul O."/>
            <person name="Allen A."/>
            <person name="Springer E."/>
            <person name="Wright C.L."/>
            <person name="Fields C.J."/>
            <person name="Daniel S.L."/>
            <person name="Ridlon J.M."/>
        </authorList>
    </citation>
    <scope>NUCLEOTIDE SEQUENCE [LARGE SCALE GENOMIC DNA]</scope>
    <source>
        <strain evidence="1 2">ATCC 35704</strain>
    </source>
</reference>
<evidence type="ECO:0000313" key="1">
    <source>
        <dbReference type="EMBL" id="QBF73741.1"/>
    </source>
</evidence>
<dbReference type="KEGG" id="csci:HDCHBGLK_01116"/>
<protein>
    <submittedName>
        <fullName evidence="1">Uncharacterized protein</fullName>
    </submittedName>
</protein>
<name>A0A494WNK4_CLOS5</name>
<dbReference type="AlphaFoldDB" id="A0A494WNK4"/>
<dbReference type="GeneID" id="62695344"/>
<dbReference type="OrthoDB" id="2218486at2"/>
<evidence type="ECO:0000313" key="2">
    <source>
        <dbReference type="Proteomes" id="UP000289664"/>
    </source>
</evidence>
<sequence length="190" mass="22344">MIIDDLTNNIIANRWKARCKNLPIDVKEKLDTFEKSDYQLQIIKRKRKYPSVGDIFQVNPRENIFFNGLVVNTHVNNLNGDDLLVILIFHNKTDIKDCVKKGIKEKDLFIPPQIVGKEYWTRGYFFNIDRLEEMMDISNYGFYRIGYRKFVDEYGNDLNYEPELLGTFGVSTINGIALQITQELIIRRII</sequence>
<keyword evidence="2" id="KW-1185">Reference proteome</keyword>
<dbReference type="EMBL" id="CP036170">
    <property type="protein sequence ID" value="QBF73741.1"/>
    <property type="molecule type" value="Genomic_DNA"/>
</dbReference>
<proteinExistence type="predicted"/>
<dbReference type="Pfam" id="PF15428">
    <property type="entry name" value="Imm26"/>
    <property type="match status" value="1"/>
</dbReference>
<dbReference type="Proteomes" id="UP000289664">
    <property type="component" value="Chromosome"/>
</dbReference>